<name>A0AAV6P9T0_SOLSE</name>
<gene>
    <name evidence="2" type="ORF">JOB18_020795</name>
</gene>
<keyword evidence="3" id="KW-1185">Reference proteome</keyword>
<dbReference type="Proteomes" id="UP000693946">
    <property type="component" value="Unassembled WGS sequence"/>
</dbReference>
<evidence type="ECO:0000313" key="3">
    <source>
        <dbReference type="Proteomes" id="UP000693946"/>
    </source>
</evidence>
<comment type="caution">
    <text evidence="2">The sequence shown here is derived from an EMBL/GenBank/DDBJ whole genome shotgun (WGS) entry which is preliminary data.</text>
</comment>
<proteinExistence type="predicted"/>
<protein>
    <submittedName>
        <fullName evidence="2">Uncharacterized protein</fullName>
    </submittedName>
</protein>
<dbReference type="AlphaFoldDB" id="A0AAV6P9T0"/>
<sequence>MLTVPHINIDTRPPRAALRRYSLVCRYVTDHSITPAEFSLSRTAEDRSQIRPQGALQSDGEDEVDASAAVTAVGARQSQIKFLKTERRCVRSDATGHTCGKKLPQIVDRVLGSVFRIPQSSFIHSKTLIAWMSVLISLQEPDWTSVQNHPIRPFFLTGTELKYQSPFCKILTTKAQKKHKIKWGKYTVMQRRPNITTLTALKSNKEAAGSCVISKDHTVILCQPAVRAVITLSALADLSINTSAVCAQEISASQAAARTECRVSSVHGRRKTRLKKKKCDPCDNSEITRDVDKSAATQQLSRFVTRGKII</sequence>
<accession>A0AAV6P9T0</accession>
<evidence type="ECO:0000256" key="1">
    <source>
        <dbReference type="SAM" id="MobiDB-lite"/>
    </source>
</evidence>
<reference evidence="2 3" key="1">
    <citation type="journal article" date="2021" name="Sci. Rep.">
        <title>Chromosome anchoring in Senegalese sole (Solea senegalensis) reveals sex-associated markers and genome rearrangements in flatfish.</title>
        <authorList>
            <person name="Guerrero-Cozar I."/>
            <person name="Gomez-Garrido J."/>
            <person name="Berbel C."/>
            <person name="Martinez-Blanch J.F."/>
            <person name="Alioto T."/>
            <person name="Claros M.G."/>
            <person name="Gagnaire P.A."/>
            <person name="Manchado M."/>
        </authorList>
    </citation>
    <scope>NUCLEOTIDE SEQUENCE [LARGE SCALE GENOMIC DNA]</scope>
    <source>
        <strain evidence="2">Sse05_10M</strain>
    </source>
</reference>
<dbReference type="EMBL" id="JAGKHQ010001705">
    <property type="protein sequence ID" value="KAG7453938.1"/>
    <property type="molecule type" value="Genomic_DNA"/>
</dbReference>
<evidence type="ECO:0000313" key="2">
    <source>
        <dbReference type="EMBL" id="KAG7453938.1"/>
    </source>
</evidence>
<feature type="region of interest" description="Disordered" evidence="1">
    <location>
        <begin position="43"/>
        <end position="62"/>
    </location>
</feature>
<organism evidence="2 3">
    <name type="scientific">Solea senegalensis</name>
    <name type="common">Senegalese sole</name>
    <dbReference type="NCBI Taxonomy" id="28829"/>
    <lineage>
        <taxon>Eukaryota</taxon>
        <taxon>Metazoa</taxon>
        <taxon>Chordata</taxon>
        <taxon>Craniata</taxon>
        <taxon>Vertebrata</taxon>
        <taxon>Euteleostomi</taxon>
        <taxon>Actinopterygii</taxon>
        <taxon>Neopterygii</taxon>
        <taxon>Teleostei</taxon>
        <taxon>Neoteleostei</taxon>
        <taxon>Acanthomorphata</taxon>
        <taxon>Carangaria</taxon>
        <taxon>Pleuronectiformes</taxon>
        <taxon>Pleuronectoidei</taxon>
        <taxon>Soleidae</taxon>
        <taxon>Solea</taxon>
    </lineage>
</organism>